<organism evidence="2 3">
    <name type="scientific">Agrobacterium tumefaciens str. B6</name>
    <dbReference type="NCBI Taxonomy" id="1183423"/>
    <lineage>
        <taxon>Bacteria</taxon>
        <taxon>Pseudomonadati</taxon>
        <taxon>Pseudomonadota</taxon>
        <taxon>Alphaproteobacteria</taxon>
        <taxon>Hyphomicrobiales</taxon>
        <taxon>Rhizobiaceae</taxon>
        <taxon>Rhizobium/Agrobacterium group</taxon>
        <taxon>Agrobacterium</taxon>
        <taxon>Agrobacterium tumefaciens complex</taxon>
    </lineage>
</organism>
<dbReference type="EMBL" id="FCNL01000009">
    <property type="protein sequence ID" value="CVI14992.1"/>
    <property type="molecule type" value="Genomic_DNA"/>
</dbReference>
<name>A0A822UXX8_AGRTU</name>
<proteinExistence type="predicted"/>
<evidence type="ECO:0000313" key="2">
    <source>
        <dbReference type="EMBL" id="CVI14992.1"/>
    </source>
</evidence>
<keyword evidence="1" id="KW-0472">Membrane</keyword>
<gene>
    <name evidence="2" type="ORF">AGR4A_Cc170186</name>
</gene>
<sequence>MKKKLRSPGLPTQNAFGFGGFPANFSREPEKSISISANSYYFRWFEYLRMRGCDEVGLFIFYAFDYYLDLAICLFLYRLPFRRFEGMIEA</sequence>
<feature type="transmembrane region" description="Helical" evidence="1">
    <location>
        <begin position="56"/>
        <end position="77"/>
    </location>
</feature>
<keyword evidence="1" id="KW-0812">Transmembrane</keyword>
<accession>A0A822UXX8</accession>
<keyword evidence="1" id="KW-1133">Transmembrane helix</keyword>
<dbReference type="Proteomes" id="UP000192074">
    <property type="component" value="Unassembled WGS sequence"/>
</dbReference>
<dbReference type="AlphaFoldDB" id="A0A822UXX8"/>
<comment type="caution">
    <text evidence="2">The sequence shown here is derived from an EMBL/GenBank/DDBJ whole genome shotgun (WGS) entry which is preliminary data.</text>
</comment>
<protein>
    <submittedName>
        <fullName evidence="2">Uncharacterized protein</fullName>
    </submittedName>
</protein>
<evidence type="ECO:0000313" key="3">
    <source>
        <dbReference type="Proteomes" id="UP000192074"/>
    </source>
</evidence>
<dbReference type="GeneID" id="92922647"/>
<dbReference type="RefSeq" id="WP_077998371.1">
    <property type="nucleotide sequence ID" value="NZ_LMVK01000014.1"/>
</dbReference>
<evidence type="ECO:0000256" key="1">
    <source>
        <dbReference type="SAM" id="Phobius"/>
    </source>
</evidence>
<reference evidence="2 3" key="1">
    <citation type="submission" date="2016-01" db="EMBL/GenBank/DDBJ databases">
        <authorList>
            <person name="Regsiter A."/>
            <person name="william w."/>
        </authorList>
    </citation>
    <scope>NUCLEOTIDE SEQUENCE [LARGE SCALE GENOMIC DNA]</scope>
    <source>
        <strain evidence="2 3">B6</strain>
    </source>
</reference>